<comment type="similarity">
    <text evidence="1">Belongs to the myo-inositol 1-phosphate synthase family.</text>
</comment>
<dbReference type="GO" id="GO:0008654">
    <property type="term" value="P:phospholipid biosynthetic process"/>
    <property type="evidence" value="ECO:0007669"/>
    <property type="project" value="InterPro"/>
</dbReference>
<dbReference type="SUPFAM" id="SSF51735">
    <property type="entry name" value="NAD(P)-binding Rossmann-fold domains"/>
    <property type="match status" value="1"/>
</dbReference>
<reference evidence="3" key="1">
    <citation type="journal article" date="2014" name="Int. J. Syst. Evol. Microbiol.">
        <title>Complete genome sequence of Corynebacterium casei LMG S-19264T (=DSM 44701T), isolated from a smear-ripened cheese.</title>
        <authorList>
            <consortium name="US DOE Joint Genome Institute (JGI-PGF)"/>
            <person name="Walter F."/>
            <person name="Albersmeier A."/>
            <person name="Kalinowski J."/>
            <person name="Ruckert C."/>
        </authorList>
    </citation>
    <scope>NUCLEOTIDE SEQUENCE</scope>
    <source>
        <strain evidence="3">KCTC 32182</strain>
    </source>
</reference>
<dbReference type="InterPro" id="IPR036291">
    <property type="entry name" value="NAD(P)-bd_dom_sf"/>
</dbReference>
<dbReference type="RefSeq" id="WP_189532570.1">
    <property type="nucleotide sequence ID" value="NZ_BMYX01000006.1"/>
</dbReference>
<proteinExistence type="inferred from homology"/>
<name>A0A918P157_9NEIS</name>
<gene>
    <name evidence="3" type="ORF">GCM10011289_13410</name>
</gene>
<dbReference type="Proteomes" id="UP000645257">
    <property type="component" value="Unassembled WGS sequence"/>
</dbReference>
<dbReference type="Gene3D" id="3.40.50.720">
    <property type="entry name" value="NAD(P)-binding Rossmann-like Domain"/>
    <property type="match status" value="1"/>
</dbReference>
<evidence type="ECO:0000256" key="1">
    <source>
        <dbReference type="ARBA" id="ARBA00010813"/>
    </source>
</evidence>
<dbReference type="SUPFAM" id="SSF55347">
    <property type="entry name" value="Glyceraldehyde-3-phosphate dehydrogenase-like, C-terminal domain"/>
    <property type="match status" value="1"/>
</dbReference>
<keyword evidence="4" id="KW-1185">Reference proteome</keyword>
<dbReference type="PANTHER" id="PTHR43125:SF1">
    <property type="entry name" value="INOSITOL-3-PHOSPHATE SYNTHASE"/>
    <property type="match status" value="1"/>
</dbReference>
<dbReference type="Pfam" id="PF01658">
    <property type="entry name" value="Inos-1-P_synth"/>
    <property type="match status" value="1"/>
</dbReference>
<dbReference type="PIRSF" id="PIRSF015578">
    <property type="entry name" value="Myoinos-ppht_syn"/>
    <property type="match status" value="1"/>
</dbReference>
<evidence type="ECO:0000313" key="3">
    <source>
        <dbReference type="EMBL" id="GGY11839.1"/>
    </source>
</evidence>
<dbReference type="InterPro" id="IPR052199">
    <property type="entry name" value="MIPS"/>
</dbReference>
<comment type="caution">
    <text evidence="3">The sequence shown here is derived from an EMBL/GenBank/DDBJ whole genome shotgun (WGS) entry which is preliminary data.</text>
</comment>
<dbReference type="PANTHER" id="PTHR43125">
    <property type="entry name" value="INOSITOL-3-PHOSPHATE SYNTHASE"/>
    <property type="match status" value="1"/>
</dbReference>
<feature type="domain" description="Myo-inositol-1-phosphate synthase GAPDH-like" evidence="2">
    <location>
        <begin position="193"/>
        <end position="298"/>
    </location>
</feature>
<protein>
    <submittedName>
        <fullName evidence="3">Myo-inositol-1-phosphate synthase</fullName>
    </submittedName>
</protein>
<dbReference type="AlphaFoldDB" id="A0A918P157"/>
<dbReference type="InterPro" id="IPR013021">
    <property type="entry name" value="Myo-inos-1-P_Synthase_GAPDH"/>
</dbReference>
<reference evidence="3" key="2">
    <citation type="submission" date="2020-09" db="EMBL/GenBank/DDBJ databases">
        <authorList>
            <person name="Sun Q."/>
            <person name="Kim S."/>
        </authorList>
    </citation>
    <scope>NUCLEOTIDE SEQUENCE</scope>
    <source>
        <strain evidence="3">KCTC 32182</strain>
    </source>
</reference>
<sequence>MKDINIAIVGVGNCASSLVQLIQPAGGPDPGFAGLMHEEIGGYGVGHVRVVAAFDINRTKIGRDVAEAIFAPPNCTTRYRDVPALGVIVAPGAFQDGIGANLRDVVDIDPVCLDTPADDIAERLKASRADVVVSYLPVGARRDTDLYASASLAAGCAFVNCNPERVASDAVWAERFRQAGLPVLGDDIKSQIGATMLHRKLCQTLLDRGARVHSTYQLNVGGNTDFLNMSDRGRAVSKKFTKSNAIADLLGDAAQINVGPSDCLPLLKDRKVAYIRLEGNACLDMNFSIELRLEVEDSPNSAGVAIDAIRCAQVARDRRLCGAVEEPAPFLFKLPPRVVAEADEKTLMEQWSAL</sequence>
<organism evidence="3 4">
    <name type="scientific">Paludibacterium paludis</name>
    <dbReference type="NCBI Taxonomy" id="1225769"/>
    <lineage>
        <taxon>Bacteria</taxon>
        <taxon>Pseudomonadati</taxon>
        <taxon>Pseudomonadota</taxon>
        <taxon>Betaproteobacteria</taxon>
        <taxon>Neisseriales</taxon>
        <taxon>Chromobacteriaceae</taxon>
        <taxon>Paludibacterium</taxon>
    </lineage>
</organism>
<dbReference type="GO" id="GO:0004512">
    <property type="term" value="F:inositol-3-phosphate synthase activity"/>
    <property type="evidence" value="ECO:0007669"/>
    <property type="project" value="InterPro"/>
</dbReference>
<dbReference type="GO" id="GO:0006021">
    <property type="term" value="P:inositol biosynthetic process"/>
    <property type="evidence" value="ECO:0007669"/>
    <property type="project" value="InterPro"/>
</dbReference>
<dbReference type="InterPro" id="IPR002587">
    <property type="entry name" value="Myo-inos-1-P_Synthase"/>
</dbReference>
<dbReference type="EMBL" id="BMYX01000006">
    <property type="protein sequence ID" value="GGY11839.1"/>
    <property type="molecule type" value="Genomic_DNA"/>
</dbReference>
<evidence type="ECO:0000313" key="4">
    <source>
        <dbReference type="Proteomes" id="UP000645257"/>
    </source>
</evidence>
<accession>A0A918P157</accession>
<evidence type="ECO:0000259" key="2">
    <source>
        <dbReference type="Pfam" id="PF01658"/>
    </source>
</evidence>
<dbReference type="Gene3D" id="3.30.360.10">
    <property type="entry name" value="Dihydrodipicolinate Reductase, domain 2"/>
    <property type="match status" value="1"/>
</dbReference>